<evidence type="ECO:0000256" key="2">
    <source>
        <dbReference type="ARBA" id="ARBA00022576"/>
    </source>
</evidence>
<feature type="domain" description="Aminotransferase class I/classII large" evidence="5">
    <location>
        <begin position="24"/>
        <end position="372"/>
    </location>
</feature>
<dbReference type="Gene3D" id="3.90.1150.10">
    <property type="entry name" value="Aspartate Aminotransferase, domain 1"/>
    <property type="match status" value="1"/>
</dbReference>
<dbReference type="InterPro" id="IPR015421">
    <property type="entry name" value="PyrdxlP-dep_Trfase_major"/>
</dbReference>
<dbReference type="PANTHER" id="PTHR43807">
    <property type="entry name" value="FI04487P"/>
    <property type="match status" value="1"/>
</dbReference>
<evidence type="ECO:0000259" key="5">
    <source>
        <dbReference type="Pfam" id="PF00155"/>
    </source>
</evidence>
<sequence length="375" mass="42035">MSKLPNVTTSIFTVMSKMAAEYNAINLSQGFPNFPVDEKLTNIVKKIATENIHQYLPMTGYPPLLDKIAALTQKSYGRKITTETEILVTAGATQGIFTAIQAMVNSNDEVIILDPSYDCYVAPVLLCNATPIRVPLNDDYTINWKSVESACSNKTKMIIVNNPHNPTGSTLHQDDFNSLVKIMDALPDMILLSDEVYEYITFEQNHLSANSQHTLVNRAIVVSSFGKSLHITGWKIGYLIAPEHLMIEIKKVHQYLVFSVNSICQVAISHYLDVVSVENIRESYQQKRDLFRSLLQSSRFELLPCQGTYFQVASYAKISDQSDVEFCKQLVIKHGVAAIPISSFYENGKDLKLVRFCFAKDDETLIAAAEKLCQV</sequence>
<dbReference type="EMBL" id="JASMRN010000005">
    <property type="protein sequence ID" value="MEZ7515076.1"/>
    <property type="molecule type" value="Genomic_DNA"/>
</dbReference>
<keyword evidence="4" id="KW-0663">Pyridoxal phosphate</keyword>
<dbReference type="InterPro" id="IPR051326">
    <property type="entry name" value="Kynurenine-oxoglutarate_AT"/>
</dbReference>
<dbReference type="PANTHER" id="PTHR43807:SF20">
    <property type="entry name" value="FI04487P"/>
    <property type="match status" value="1"/>
</dbReference>
<dbReference type="CDD" id="cd00609">
    <property type="entry name" value="AAT_like"/>
    <property type="match status" value="1"/>
</dbReference>
<evidence type="ECO:0000256" key="1">
    <source>
        <dbReference type="ARBA" id="ARBA00001933"/>
    </source>
</evidence>
<dbReference type="InterPro" id="IPR004839">
    <property type="entry name" value="Aminotransferase_I/II_large"/>
</dbReference>
<comment type="caution">
    <text evidence="6">The sequence shown here is derived from an EMBL/GenBank/DDBJ whole genome shotgun (WGS) entry which is preliminary data.</text>
</comment>
<comment type="cofactor">
    <cofactor evidence="1">
        <name>pyridoxal 5'-phosphate</name>
        <dbReference type="ChEBI" id="CHEBI:597326"/>
    </cofactor>
</comment>
<reference evidence="6 7" key="1">
    <citation type="submission" date="2023-05" db="EMBL/GenBank/DDBJ databases">
        <title>Adaptations of aquatic viruses from atmosphere-close ecosystems of the Central Arctic Ocean.</title>
        <authorList>
            <person name="Rahlff J."/>
            <person name="Holmfeldt K."/>
        </authorList>
    </citation>
    <scope>NUCLEOTIDE SEQUENCE [LARGE SCALE GENOMIC DNA]</scope>
    <source>
        <strain evidence="6 7">Arc14</strain>
    </source>
</reference>
<dbReference type="SUPFAM" id="SSF53383">
    <property type="entry name" value="PLP-dependent transferases"/>
    <property type="match status" value="1"/>
</dbReference>
<dbReference type="InterPro" id="IPR015424">
    <property type="entry name" value="PyrdxlP-dep_Trfase"/>
</dbReference>
<evidence type="ECO:0000256" key="4">
    <source>
        <dbReference type="ARBA" id="ARBA00022898"/>
    </source>
</evidence>
<protein>
    <submittedName>
        <fullName evidence="6">Methionine aminotransferase</fullName>
    </submittedName>
</protein>
<dbReference type="InterPro" id="IPR015422">
    <property type="entry name" value="PyrdxlP-dep_Trfase_small"/>
</dbReference>
<dbReference type="GO" id="GO:0008483">
    <property type="term" value="F:transaminase activity"/>
    <property type="evidence" value="ECO:0007669"/>
    <property type="project" value="UniProtKB-KW"/>
</dbReference>
<evidence type="ECO:0000256" key="3">
    <source>
        <dbReference type="ARBA" id="ARBA00022679"/>
    </source>
</evidence>
<name>A0ABV4KCQ6_9FLAO</name>
<keyword evidence="2 6" id="KW-0032">Aminotransferase</keyword>
<dbReference type="RefSeq" id="WP_371569327.1">
    <property type="nucleotide sequence ID" value="NZ_JASMRN010000005.1"/>
</dbReference>
<dbReference type="Proteomes" id="UP001568894">
    <property type="component" value="Unassembled WGS sequence"/>
</dbReference>
<organism evidence="6 7">
    <name type="scientific">Flavobacterium frigidarium</name>
    <dbReference type="NCBI Taxonomy" id="99286"/>
    <lineage>
        <taxon>Bacteria</taxon>
        <taxon>Pseudomonadati</taxon>
        <taxon>Bacteroidota</taxon>
        <taxon>Flavobacteriia</taxon>
        <taxon>Flavobacteriales</taxon>
        <taxon>Flavobacteriaceae</taxon>
        <taxon>Flavobacterium</taxon>
    </lineage>
</organism>
<evidence type="ECO:0000313" key="6">
    <source>
        <dbReference type="EMBL" id="MEZ7515076.1"/>
    </source>
</evidence>
<dbReference type="Pfam" id="PF00155">
    <property type="entry name" value="Aminotran_1_2"/>
    <property type="match status" value="1"/>
</dbReference>
<keyword evidence="7" id="KW-1185">Reference proteome</keyword>
<proteinExistence type="predicted"/>
<evidence type="ECO:0000313" key="7">
    <source>
        <dbReference type="Proteomes" id="UP001568894"/>
    </source>
</evidence>
<accession>A0ABV4KCQ6</accession>
<keyword evidence="3" id="KW-0808">Transferase</keyword>
<dbReference type="NCBIfam" id="NF006569">
    <property type="entry name" value="PRK09082.1"/>
    <property type="match status" value="1"/>
</dbReference>
<dbReference type="Gene3D" id="3.40.640.10">
    <property type="entry name" value="Type I PLP-dependent aspartate aminotransferase-like (Major domain)"/>
    <property type="match status" value="1"/>
</dbReference>
<gene>
    <name evidence="6" type="ORF">QO192_07235</name>
</gene>